<feature type="region of interest" description="Disordered" evidence="8">
    <location>
        <begin position="1139"/>
        <end position="1176"/>
    </location>
</feature>
<dbReference type="PROSITE" id="PS50196">
    <property type="entry name" value="RANBD1"/>
    <property type="match status" value="4"/>
</dbReference>
<feature type="compositionally biased region" description="Polar residues" evidence="8">
    <location>
        <begin position="1997"/>
        <end position="2023"/>
    </location>
</feature>
<dbReference type="STRING" id="7370.A0A1I8MWD0"/>
<feature type="region of interest" description="Disordered" evidence="8">
    <location>
        <begin position="1456"/>
        <end position="1477"/>
    </location>
</feature>
<evidence type="ECO:0000256" key="7">
    <source>
        <dbReference type="SAM" id="Coils"/>
    </source>
</evidence>
<dbReference type="GO" id="GO:0005737">
    <property type="term" value="C:cytoplasm"/>
    <property type="evidence" value="ECO:0007669"/>
    <property type="project" value="TreeGrafter"/>
</dbReference>
<dbReference type="PROSITE" id="PS01358">
    <property type="entry name" value="ZF_RANBP2_1"/>
    <property type="match status" value="2"/>
</dbReference>
<feature type="region of interest" description="Disordered" evidence="8">
    <location>
        <begin position="1874"/>
        <end position="1895"/>
    </location>
</feature>
<keyword evidence="7" id="KW-0175">Coiled coil</keyword>
<feature type="compositionally biased region" description="Pro residues" evidence="8">
    <location>
        <begin position="1052"/>
        <end position="1063"/>
    </location>
</feature>
<dbReference type="EnsemblMetazoa" id="MDOA009127-RA">
    <property type="protein sequence ID" value="MDOA009127-PA"/>
    <property type="gene ID" value="MDOA009127"/>
</dbReference>
<feature type="compositionally biased region" description="Polar residues" evidence="8">
    <location>
        <begin position="1456"/>
        <end position="1466"/>
    </location>
</feature>
<evidence type="ECO:0008006" key="12">
    <source>
        <dbReference type="Google" id="ProtNLM"/>
    </source>
</evidence>
<dbReference type="PROSITE" id="PS50293">
    <property type="entry name" value="TPR_REGION"/>
    <property type="match status" value="1"/>
</dbReference>
<feature type="region of interest" description="Disordered" evidence="8">
    <location>
        <begin position="1997"/>
        <end position="2030"/>
    </location>
</feature>
<dbReference type="InterPro" id="IPR011990">
    <property type="entry name" value="TPR-like_helical_dom_sf"/>
</dbReference>
<dbReference type="VEuPathDB" id="VectorBase:MDOMA2_013629"/>
<dbReference type="GO" id="GO:0008270">
    <property type="term" value="F:zinc ion binding"/>
    <property type="evidence" value="ECO:0007669"/>
    <property type="project" value="UniProtKB-KW"/>
</dbReference>
<dbReference type="GO" id="GO:0005643">
    <property type="term" value="C:nuclear pore"/>
    <property type="evidence" value="ECO:0007669"/>
    <property type="project" value="TreeGrafter"/>
</dbReference>
<dbReference type="SMART" id="SM00160">
    <property type="entry name" value="RanBD"/>
    <property type="match status" value="4"/>
</dbReference>
<keyword evidence="2" id="KW-0479">Metal-binding</keyword>
<dbReference type="GO" id="GO:0005096">
    <property type="term" value="F:GTPase activator activity"/>
    <property type="evidence" value="ECO:0007669"/>
    <property type="project" value="TreeGrafter"/>
</dbReference>
<keyword evidence="1" id="KW-0597">Phosphoprotein</keyword>
<dbReference type="PROSITE" id="PS50199">
    <property type="entry name" value="ZF_RANBP2_2"/>
    <property type="match status" value="2"/>
</dbReference>
<evidence type="ECO:0000259" key="10">
    <source>
        <dbReference type="PROSITE" id="PS50199"/>
    </source>
</evidence>
<feature type="compositionally biased region" description="Low complexity" evidence="8">
    <location>
        <begin position="2071"/>
        <end position="2086"/>
    </location>
</feature>
<feature type="region of interest" description="Disordered" evidence="8">
    <location>
        <begin position="1271"/>
        <end position="1294"/>
    </location>
</feature>
<accession>A0A1I8MWD0</accession>
<dbReference type="Pfam" id="PF00638">
    <property type="entry name" value="Ran_BP1"/>
    <property type="match status" value="4"/>
</dbReference>
<evidence type="ECO:0000256" key="8">
    <source>
        <dbReference type="SAM" id="MobiDB-lite"/>
    </source>
</evidence>
<dbReference type="KEGG" id="mde:101894523"/>
<evidence type="ECO:0000256" key="3">
    <source>
        <dbReference type="ARBA" id="ARBA00022771"/>
    </source>
</evidence>
<proteinExistence type="predicted"/>
<feature type="domain" description="RanBD1" evidence="9">
    <location>
        <begin position="1293"/>
        <end position="1426"/>
    </location>
</feature>
<sequence length="2822" mass="307837">MYKTKKDIDAQVRTVFAKIKSEHERNLRGYTFAKFYFKINEYASAEQYLCSYLSVKEDNDQAHKLLGQCYQRQKKTEKALQSFQRSLQLNPKQHDVLIEVCQLLLEDKNLNCNKAKYWCELAESEKVQHDAVFSLRLKLMNKDNIEANQVEALLQKEISNKPNDVHLRVRLVRYYVEQNQILDAFKYVHKLEMKQKDEFVNSSEWYNVVWLVLNKYEQMPNTKKDWDFWLLLAICLERQVQISFLMTSNSSVVGGGVTETANLLFQFDQYLFKISQISDKLCAQKELVELFLAHYRGQLLLHASALIFKRELLQNKNKWKEAARAALPLLLLSYQENSADKKEPWMKHCDEDANQLIAVWQREGSFRCAQTGRTLLSCIQDDVNANKENSHNVNNLLRNQPSTLWSSGDDLLAQVRQICCDRQWRRNVFALLFCNSDQKVKEQTSLFAKCEKFNEPLYELPTYADLETYEESAQYHRPQSLQHMVYLCLGNDNLAYVRAKYFSGLNFSTQNLLFCGAESLNQLDVESFLYAATIQAKRALEVDREAFDSYQSGNSYAAGRPKILPFVNLQHQLCSEEQCQWWNSAYLVYKNLSNGSNLAELRANLQYGIEAVRGINGPKLDMAIVFKLGQIFVARAQDIVKPVEKAFLEARAESIYRHGLNMMKMHNKAVLEPFRKYFKYAKANTAAIEREVASMAEDAVSYLATRYFKKSEYEDLIEELSGIQLPYATYLQAEAYRKLDEASKTPKKSKRLYLDRASDCLNQTLALLKSSAHADPNHPLNSVIHDEIKRLQQASNRFLSDSSNNFSPITGHNNSSTYEDAEADFYAENSMLPPASILNSNRSRRDTLPNNAMLLQQNQELENLVKQMASNLTIQKDAIVDALKTELREVTKEITVLKEKMSNLEDAIKKVRISSNPPSRDDASNVLDDLYIIEETLQQQMYPQQPQQQQQHQTNQYGPGSVSGGPGNMLANSPFMAQQQRLQAAAYNSPMFPPTPNYPLNFYGHAPPYMMAPQSGGPQSLGAGRNTGLPTMPPYLDPTVPPGGMNFNMPPQSTPLLPPPNQPPNMGGATDPSRPSNLYNLLQQPPVAMTPTSIATSGMQPPSFSTPLSHNMVAPPQSGSALAPPQQPTTAPISFNKALNSQPVEKGPPANVVITSSDPLPNPNSISMQTQQQAPLSVTIPSHHIKGSLVSQPTEPFSGQIASGIIPVNKSTTTTSAAVAPASTATSTNIFGSTTAITSSTFSFKPHIAAATAAQMNSSANEVNTTLNKTTESVGSDFNKSGAEDAEYDPRPDFKPIIPLPDEIEVRTGEEDEEVMFCSRAKLFRHVEKEWKERGIGDIKILKNKDGSSRILMRRDQTHKICANHKITPELILTVPNKETKGFIWAANDFADEELRLEKFFVRFKVPDVAKEFQEAFKKAQKEAESLASNKPEADKAKPVDTAAKSSAPFSLAKSSTTNFATSTPSQPKPIFGQTLTASSAPSTTVVSSTASTTPASKSLFSGLNLSTKTTSTESTVKTTTTTASPFASFSFGTSAASTTGSTNTTASVPTTTAAAASPFASIFSNLNKSQTSPFSAPLATMGSTASPSVGANDSTNAAALNKSTASDGEDEYVPTAQFKPVIPLPELVEVTTGEENETCLFEHRAKLLRFDKEAGEWKERGLGNIKLLQDKDDSNKVRLVMRREQIHKLCCNQRIYKDTHFKYAKNSQTAVSWAGQDYSENELVTEMLTVRFKLPETCKQFLDAIEKVQAQMSGDSIEANKDNKPTDNKSVTKGFGDAFKPKAGSWSCKDCYTSNTAETLYCVACDCPKDDTVPKKEVKSNVLATSGKTTFSFGFGAAASPAQAAATAATVAPATTKSTFTFGIPATGAANTGAGGVASKPATESKPAVPKEPTAGFGDAFKPKAGSWTCQSCYLSNTGDAIYCKACDAPKDDTVPKKDPAGSNNVLNLSNPSQKFSFGFNAAAATTTTPKTEPATTIKPVSGGFSFGATPVTTADSTQTSSFSFAPPTATSTGLTTEQPGSTPLGKATFSFSLSSKAMESPAMPTSNNAGDSGTNAFSLDKKEFSFTFKPKSPGKTGKSPLKLGGDADDGDDGEGEYHEEEENNTYFTPVIPLPDKVEVKTGEEDEDPLYVHRAKLFRFTEGEWKERGLGNVKILRHKQTKKLRVVMRREQVLKICLNHVLNEDVDYKRKDEKSWLFVVNDFSEGAVELEQFSLRFKTKEIAEEFMTAVKKALDGTAEVIEAPANTSITTPTNTSAPASALNISDEDKKTADKLKLPYEFFTAKPTCTGCRGCDPDKFVFAEIKTSEKFVSPDDSKNPLELMELPELSLLNKSSNRTILKQSALSPLSAKTETTKINESIFSGFGGANSTAFGAPAGEKTSNATFSFAAALNSTTKPPEETKTTAGSGGFLFGSGSALGGGSTTATTGSIFGGASQESKSPFAVKTNLFGGSNTTSSNTAVADSTTAGTAATKSIFGGSATTGTSSGSIFGGKPVFGSGSPAFNTSGSADTTKSIFGTSANNTTQSVGSGTSIFGSSATTNNSGFGGFGSTQGSIFGSNAPTFGSIAKDAGTKLTTPSASTGTAFADLSKTSTAAIDFASLAAKADSQSLLGKSEKPGPGGFIGLTNQDAFSSFSKPLKDADTSASKSKANESQKSIDGGAGGDDAGGENDENYDPHYDPIIELPNEIVVTTGEEEETKIFGERATLYRYDATNKEWKERGVGELKLLMHPVKQSYRLVMRREQIHKLVLNHAITGDFHFANMNNNPKSFVWATMNYAESTEGELEKLAVRFKKVELAENFSAKLKECIDKCKQRETGEK</sequence>
<dbReference type="InterPro" id="IPR045255">
    <property type="entry name" value="RanBP1-like"/>
</dbReference>
<dbReference type="Gene3D" id="4.10.1060.10">
    <property type="entry name" value="Zinc finger, RanBP2-type"/>
    <property type="match status" value="2"/>
</dbReference>
<feature type="domain" description="RanBP2-type" evidence="10">
    <location>
        <begin position="1783"/>
        <end position="1812"/>
    </location>
</feature>
<dbReference type="VEuPathDB" id="VectorBase:MDOA009127"/>
<feature type="region of interest" description="Disordered" evidence="8">
    <location>
        <begin position="2638"/>
        <end position="2680"/>
    </location>
</feature>
<evidence type="ECO:0000256" key="1">
    <source>
        <dbReference type="ARBA" id="ARBA00022553"/>
    </source>
</evidence>
<keyword evidence="6" id="KW-0802">TPR repeat</keyword>
<dbReference type="SUPFAM" id="SSF50729">
    <property type="entry name" value="PH domain-like"/>
    <property type="match status" value="4"/>
</dbReference>
<organism evidence="11">
    <name type="scientific">Musca domestica</name>
    <name type="common">House fly</name>
    <dbReference type="NCBI Taxonomy" id="7370"/>
    <lineage>
        <taxon>Eukaryota</taxon>
        <taxon>Metazoa</taxon>
        <taxon>Ecdysozoa</taxon>
        <taxon>Arthropoda</taxon>
        <taxon>Hexapoda</taxon>
        <taxon>Insecta</taxon>
        <taxon>Pterygota</taxon>
        <taxon>Neoptera</taxon>
        <taxon>Endopterygota</taxon>
        <taxon>Diptera</taxon>
        <taxon>Brachycera</taxon>
        <taxon>Muscomorpha</taxon>
        <taxon>Muscoidea</taxon>
        <taxon>Muscidae</taxon>
        <taxon>Musca</taxon>
    </lineage>
</organism>
<dbReference type="Pfam" id="PF00641">
    <property type="entry name" value="Zn_ribbon_RanBP"/>
    <property type="match status" value="2"/>
</dbReference>
<evidence type="ECO:0000256" key="4">
    <source>
        <dbReference type="ARBA" id="ARBA00022833"/>
    </source>
</evidence>
<feature type="repeat" description="TPR" evidence="6">
    <location>
        <begin position="60"/>
        <end position="93"/>
    </location>
</feature>
<feature type="domain" description="RanBD1" evidence="9">
    <location>
        <begin position="1618"/>
        <end position="1755"/>
    </location>
</feature>
<dbReference type="OrthoDB" id="2357150at2759"/>
<evidence type="ECO:0000313" key="11">
    <source>
        <dbReference type="EnsemblMetazoa" id="MDOA009127-PA"/>
    </source>
</evidence>
<feature type="coiled-coil region" evidence="7">
    <location>
        <begin position="851"/>
        <end position="914"/>
    </location>
</feature>
<feature type="domain" description="RanBD1" evidence="9">
    <location>
        <begin position="2679"/>
        <end position="2816"/>
    </location>
</feature>
<dbReference type="InterPro" id="IPR000156">
    <property type="entry name" value="Ran_bind_dom"/>
</dbReference>
<dbReference type="eggNOG" id="KOG0864">
    <property type="taxonomic scope" value="Eukaryota"/>
</dbReference>
<dbReference type="Gene3D" id="1.25.40.10">
    <property type="entry name" value="Tetratricopeptide repeat domain"/>
    <property type="match status" value="1"/>
</dbReference>
<reference evidence="11" key="1">
    <citation type="submission" date="2020-05" db="UniProtKB">
        <authorList>
            <consortium name="EnsemblMetazoa"/>
        </authorList>
    </citation>
    <scope>IDENTIFICATION</scope>
    <source>
        <strain evidence="11">Aabys</strain>
    </source>
</reference>
<dbReference type="InterPro" id="IPR001876">
    <property type="entry name" value="Znf_RanBP2"/>
</dbReference>
<evidence type="ECO:0000256" key="5">
    <source>
        <dbReference type="PROSITE-ProRule" id="PRU00322"/>
    </source>
</evidence>
<dbReference type="InterPro" id="IPR011993">
    <property type="entry name" value="PH-like_dom_sf"/>
</dbReference>
<evidence type="ECO:0000256" key="2">
    <source>
        <dbReference type="ARBA" id="ARBA00022723"/>
    </source>
</evidence>
<feature type="region of interest" description="Disordered" evidence="8">
    <location>
        <begin position="1052"/>
        <end position="1075"/>
    </location>
</feature>
<dbReference type="Pfam" id="PF00515">
    <property type="entry name" value="TPR_1"/>
    <property type="match status" value="1"/>
</dbReference>
<keyword evidence="3 5" id="KW-0863">Zinc-finger</keyword>
<evidence type="ECO:0000256" key="6">
    <source>
        <dbReference type="PROSITE-ProRule" id="PRU00339"/>
    </source>
</evidence>
<dbReference type="RefSeq" id="XP_005175737.2">
    <property type="nucleotide sequence ID" value="XM_005175680.4"/>
</dbReference>
<keyword evidence="4" id="KW-0862">Zinc</keyword>
<dbReference type="SUPFAM" id="SSF48452">
    <property type="entry name" value="TPR-like"/>
    <property type="match status" value="1"/>
</dbReference>
<dbReference type="FunFam" id="2.30.29.30:FF:000018">
    <property type="entry name" value="E3 SUMO-protein ligase RanBP2"/>
    <property type="match status" value="4"/>
</dbReference>
<protein>
    <recommendedName>
        <fullName evidence="12">E3 SUMO-protein ligase RanBP2</fullName>
    </recommendedName>
</protein>
<dbReference type="FunFam" id="1.25.40.10:FF:000582">
    <property type="entry name" value="E3 SUMO-protein ligase RanBP2"/>
    <property type="match status" value="1"/>
</dbReference>
<feature type="region of interest" description="Disordered" evidence="8">
    <location>
        <begin position="941"/>
        <end position="972"/>
    </location>
</feature>
<feature type="compositionally biased region" description="Acidic residues" evidence="8">
    <location>
        <begin position="2088"/>
        <end position="2104"/>
    </location>
</feature>
<dbReference type="PANTHER" id="PTHR23138">
    <property type="entry name" value="RAN BINDING PROTEIN"/>
    <property type="match status" value="1"/>
</dbReference>
<dbReference type="PROSITE" id="PS50005">
    <property type="entry name" value="TPR"/>
    <property type="match status" value="1"/>
</dbReference>
<dbReference type="Gene3D" id="2.30.29.30">
    <property type="entry name" value="Pleckstrin-homology domain (PH domain)/Phosphotyrosine-binding domain (PTB)"/>
    <property type="match status" value="4"/>
</dbReference>
<feature type="compositionally biased region" description="Polar residues" evidence="8">
    <location>
        <begin position="2645"/>
        <end position="2658"/>
    </location>
</feature>
<feature type="compositionally biased region" description="Polar residues" evidence="8">
    <location>
        <begin position="1153"/>
        <end position="1176"/>
    </location>
</feature>
<feature type="compositionally biased region" description="Low complexity" evidence="8">
    <location>
        <begin position="941"/>
        <end position="956"/>
    </location>
</feature>
<dbReference type="PANTHER" id="PTHR23138:SF87">
    <property type="entry name" value="E3 SUMO-PROTEIN LIGASE RANBP2"/>
    <property type="match status" value="1"/>
</dbReference>
<dbReference type="SMART" id="SM00547">
    <property type="entry name" value="ZnF_RBZ"/>
    <property type="match status" value="2"/>
</dbReference>
<gene>
    <name evidence="11" type="primary">101894523</name>
</gene>
<feature type="domain" description="RanBP2-type" evidence="10">
    <location>
        <begin position="1905"/>
        <end position="1934"/>
    </location>
</feature>
<feature type="domain" description="RanBD1" evidence="9">
    <location>
        <begin position="2108"/>
        <end position="2240"/>
    </location>
</feature>
<name>A0A1I8MWD0_MUSDO</name>
<evidence type="ECO:0000259" key="9">
    <source>
        <dbReference type="PROSITE" id="PS50196"/>
    </source>
</evidence>
<feature type="region of interest" description="Disordered" evidence="8">
    <location>
        <begin position="2070"/>
        <end position="2104"/>
    </location>
</feature>
<dbReference type="SMART" id="SM00028">
    <property type="entry name" value="TPR"/>
    <property type="match status" value="1"/>
</dbReference>
<dbReference type="InterPro" id="IPR019734">
    <property type="entry name" value="TPR_rpt"/>
</dbReference>
<dbReference type="CDD" id="cd13172">
    <property type="entry name" value="RanBD2_RanBP2_insect-like"/>
    <property type="match status" value="1"/>
</dbReference>